<keyword evidence="7 8" id="KW-0998">Cell outer membrane</keyword>
<dbReference type="InterPro" id="IPR000531">
    <property type="entry name" value="Beta-barrel_TonB"/>
</dbReference>
<evidence type="ECO:0008006" key="15">
    <source>
        <dbReference type="Google" id="ProtNLM"/>
    </source>
</evidence>
<name>A0A291QVR0_9BACT</name>
<dbReference type="SUPFAM" id="SSF56935">
    <property type="entry name" value="Porins"/>
    <property type="match status" value="1"/>
</dbReference>
<keyword evidence="3 8" id="KW-1134">Transmembrane beta strand</keyword>
<dbReference type="InterPro" id="IPR023997">
    <property type="entry name" value="TonB-dep_OMP_SusC/RagA_CS"/>
</dbReference>
<comment type="similarity">
    <text evidence="8 9">Belongs to the TonB-dependent receptor family.</text>
</comment>
<keyword evidence="4 8" id="KW-0812">Transmembrane</keyword>
<evidence type="ECO:0000256" key="8">
    <source>
        <dbReference type="PROSITE-ProRule" id="PRU01360"/>
    </source>
</evidence>
<gene>
    <name evidence="13" type="ORF">COR50_13635</name>
</gene>
<keyword evidence="6 8" id="KW-0472">Membrane</keyword>
<dbReference type="InterPro" id="IPR012910">
    <property type="entry name" value="Plug_dom"/>
</dbReference>
<dbReference type="EMBL" id="CP023777">
    <property type="protein sequence ID" value="ATL48119.1"/>
    <property type="molecule type" value="Genomic_DNA"/>
</dbReference>
<dbReference type="InterPro" id="IPR039426">
    <property type="entry name" value="TonB-dep_rcpt-like"/>
</dbReference>
<evidence type="ECO:0000256" key="9">
    <source>
        <dbReference type="RuleBase" id="RU003357"/>
    </source>
</evidence>
<keyword evidence="2 8" id="KW-0813">Transport</keyword>
<feature type="signal peptide" evidence="10">
    <location>
        <begin position="1"/>
        <end position="19"/>
    </location>
</feature>
<feature type="chain" id="PRO_5013081359" description="SusC/RagA family TonB-linked outer membrane protein" evidence="10">
    <location>
        <begin position="20"/>
        <end position="1045"/>
    </location>
</feature>
<dbReference type="Pfam" id="PF13715">
    <property type="entry name" value="CarbopepD_reg_2"/>
    <property type="match status" value="1"/>
</dbReference>
<dbReference type="NCBIfam" id="TIGR04057">
    <property type="entry name" value="SusC_RagA_signa"/>
    <property type="match status" value="1"/>
</dbReference>
<proteinExistence type="inferred from homology"/>
<feature type="domain" description="TonB-dependent receptor plug" evidence="12">
    <location>
        <begin position="116"/>
        <end position="220"/>
    </location>
</feature>
<dbReference type="InterPro" id="IPR036942">
    <property type="entry name" value="Beta-barrel_TonB_sf"/>
</dbReference>
<dbReference type="InterPro" id="IPR023996">
    <property type="entry name" value="TonB-dep_OMP_SusC/RagA"/>
</dbReference>
<dbReference type="NCBIfam" id="TIGR04056">
    <property type="entry name" value="OMP_RagA_SusC"/>
    <property type="match status" value="1"/>
</dbReference>
<evidence type="ECO:0000259" key="12">
    <source>
        <dbReference type="Pfam" id="PF07715"/>
    </source>
</evidence>
<evidence type="ECO:0000256" key="1">
    <source>
        <dbReference type="ARBA" id="ARBA00004571"/>
    </source>
</evidence>
<evidence type="ECO:0000259" key="11">
    <source>
        <dbReference type="Pfam" id="PF00593"/>
    </source>
</evidence>
<accession>A0A291QVR0</accession>
<dbReference type="KEGG" id="cbae:COR50_13635"/>
<reference evidence="13 14" key="1">
    <citation type="submission" date="2017-10" db="EMBL/GenBank/DDBJ databases">
        <title>Paenichitinophaga pekingensis gen. nov., sp. nov., isolated from activated sludge.</title>
        <authorList>
            <person name="Jin D."/>
            <person name="Kong X."/>
            <person name="Deng Y."/>
            <person name="Bai Z."/>
        </authorList>
    </citation>
    <scope>NUCLEOTIDE SEQUENCE [LARGE SCALE GENOMIC DNA]</scope>
    <source>
        <strain evidence="13 14">13</strain>
    </source>
</reference>
<evidence type="ECO:0000313" key="13">
    <source>
        <dbReference type="EMBL" id="ATL48119.1"/>
    </source>
</evidence>
<protein>
    <recommendedName>
        <fullName evidence="15">SusC/RagA family TonB-linked outer membrane protein</fullName>
    </recommendedName>
</protein>
<keyword evidence="10" id="KW-0732">Signal</keyword>
<organism evidence="13 14">
    <name type="scientific">Chitinophaga caeni</name>
    <dbReference type="NCBI Taxonomy" id="2029983"/>
    <lineage>
        <taxon>Bacteria</taxon>
        <taxon>Pseudomonadati</taxon>
        <taxon>Bacteroidota</taxon>
        <taxon>Chitinophagia</taxon>
        <taxon>Chitinophagales</taxon>
        <taxon>Chitinophagaceae</taxon>
        <taxon>Chitinophaga</taxon>
    </lineage>
</organism>
<dbReference type="InterPro" id="IPR008969">
    <property type="entry name" value="CarboxyPept-like_regulatory"/>
</dbReference>
<dbReference type="Gene3D" id="2.60.40.1120">
    <property type="entry name" value="Carboxypeptidase-like, regulatory domain"/>
    <property type="match status" value="1"/>
</dbReference>
<sequence length="1045" mass="114496">MKKLLLLFLCFAFINQISAQNRSVKGTVTDENGQPIANASIGVKGTTLGAFSSEKGEFSLEIPTTAKVIVVSFLGYTTREIQLTGESSYQVQLQPSSQNLEGVVVTAYGTTNRKAFTGTATTITNEKFKDLQISTITGALQGNASGVLSVTSTGQPGENPTIRIRGIGSFNASNEPLILVDGAPYSGSINNINPADVESITVLKDASATAIYGSRAANGILQIVTKKGKGKTRFSFSGISGYSKRAVKEYEKISPAQMYELTWETLKNDAIADPSLLTQNSVASPEEYATKVVAPRLRYNPFDVAQPVGMDGKLVDNAKLLYHDDWIDELTRTGVRNDYNFNISGSDPANTISYFLSGGYLHDQGIIIESDFKRYTGRARVDIKPTTWLKSGVNINLAYSNQNYPYQGSGGGSDVLSFARRIGPIYPVYLRDRTTGDYLLDGNGNKIFDFGNNSAELGILRPAAETRLYVPGQNPAATTTLNPITNERLTANGILYGEVQLLKELSFLSQYAINYNQIDANLFWNPFYGDGTTSGGYSYRGITNLYAQNFTNTFTFKKSFGNIHYLNIVAGMEAVKNRSEITTASTTGFTSTYSTQPSYGTVQSSSGTLDQSRMLGFFGRLNYDVAEKYHLSLSLRRDGTTRFADSSRWGTFYAVGGAWNLDKEAFMKSAEFLSDLKLKASYGTQGNQFLPGSFPYLGVYQSGWNIGSASGVIVNSVNNGYLTWEKQQQLDLGVEFGFWEDRLTGSVVYFRRTSDALLFDRPLAPSSGINDVSDNVGGVENNGIEVELNSLNIKKKNFEWRTSFNITKLKNKITQPAPGTTQEKGGSWYYWYLPEYAGVDASDGLPTWYMDDPDNEGKKITTKDYNLATRYHVGSRLPDYTGGITNTFRYKDFDLTILASFALGGKMYDGDYAGLMGAFNSGTALGSNASIDILNRWQSVDNPGDGQTPKLTTAAINATASSTRFLYNLDYMRIRNITLGYRLPQHLLRQFHLENARFFVDLQNPFTFFGGPKGTDPEAGGLNAQSGSNNTTTNKTLAIGINIGL</sequence>
<evidence type="ECO:0000256" key="3">
    <source>
        <dbReference type="ARBA" id="ARBA00022452"/>
    </source>
</evidence>
<keyword evidence="5 9" id="KW-0798">TonB box</keyword>
<dbReference type="PROSITE" id="PS52016">
    <property type="entry name" value="TONB_DEPENDENT_REC_3"/>
    <property type="match status" value="1"/>
</dbReference>
<dbReference type="InterPro" id="IPR037066">
    <property type="entry name" value="Plug_dom_sf"/>
</dbReference>
<comment type="subcellular location">
    <subcellularLocation>
        <location evidence="1 8">Cell outer membrane</location>
        <topology evidence="1 8">Multi-pass membrane protein</topology>
    </subcellularLocation>
</comment>
<keyword evidence="14" id="KW-1185">Reference proteome</keyword>
<dbReference type="GO" id="GO:0009279">
    <property type="term" value="C:cell outer membrane"/>
    <property type="evidence" value="ECO:0007669"/>
    <property type="project" value="UniProtKB-SubCell"/>
</dbReference>
<dbReference type="Gene3D" id="2.40.170.20">
    <property type="entry name" value="TonB-dependent receptor, beta-barrel domain"/>
    <property type="match status" value="1"/>
</dbReference>
<dbReference type="Gene3D" id="2.170.130.10">
    <property type="entry name" value="TonB-dependent receptor, plug domain"/>
    <property type="match status" value="1"/>
</dbReference>
<dbReference type="SUPFAM" id="SSF49464">
    <property type="entry name" value="Carboxypeptidase regulatory domain-like"/>
    <property type="match status" value="1"/>
</dbReference>
<evidence type="ECO:0000256" key="4">
    <source>
        <dbReference type="ARBA" id="ARBA00022692"/>
    </source>
</evidence>
<evidence type="ECO:0000256" key="10">
    <source>
        <dbReference type="SAM" id="SignalP"/>
    </source>
</evidence>
<evidence type="ECO:0000256" key="6">
    <source>
        <dbReference type="ARBA" id="ARBA00023136"/>
    </source>
</evidence>
<dbReference type="Pfam" id="PF07715">
    <property type="entry name" value="Plug"/>
    <property type="match status" value="1"/>
</dbReference>
<dbReference type="RefSeq" id="WP_098194496.1">
    <property type="nucleotide sequence ID" value="NZ_CP023777.1"/>
</dbReference>
<dbReference type="Pfam" id="PF00593">
    <property type="entry name" value="TonB_dep_Rec_b-barrel"/>
    <property type="match status" value="1"/>
</dbReference>
<evidence type="ECO:0000256" key="7">
    <source>
        <dbReference type="ARBA" id="ARBA00023237"/>
    </source>
</evidence>
<evidence type="ECO:0000256" key="2">
    <source>
        <dbReference type="ARBA" id="ARBA00022448"/>
    </source>
</evidence>
<dbReference type="OrthoDB" id="9768177at2"/>
<dbReference type="AlphaFoldDB" id="A0A291QVR0"/>
<evidence type="ECO:0000313" key="14">
    <source>
        <dbReference type="Proteomes" id="UP000220133"/>
    </source>
</evidence>
<evidence type="ECO:0000256" key="5">
    <source>
        <dbReference type="ARBA" id="ARBA00023077"/>
    </source>
</evidence>
<dbReference type="Proteomes" id="UP000220133">
    <property type="component" value="Chromosome"/>
</dbReference>
<feature type="domain" description="TonB-dependent receptor-like beta-barrel" evidence="11">
    <location>
        <begin position="510"/>
        <end position="917"/>
    </location>
</feature>